<dbReference type="InterPro" id="IPR012093">
    <property type="entry name" value="Pirin"/>
</dbReference>
<gene>
    <name evidence="6" type="ORF">SAMN02982931_02096</name>
</gene>
<dbReference type="PANTHER" id="PTHR13903">
    <property type="entry name" value="PIRIN-RELATED"/>
    <property type="match status" value="1"/>
</dbReference>
<organism evidence="6 7">
    <name type="scientific">Bauldia litoralis</name>
    <dbReference type="NCBI Taxonomy" id="665467"/>
    <lineage>
        <taxon>Bacteria</taxon>
        <taxon>Pseudomonadati</taxon>
        <taxon>Pseudomonadota</taxon>
        <taxon>Alphaproteobacteria</taxon>
        <taxon>Hyphomicrobiales</taxon>
        <taxon>Kaistiaceae</taxon>
        <taxon>Bauldia</taxon>
    </lineage>
</organism>
<dbReference type="EMBL" id="FMXQ01000004">
    <property type="protein sequence ID" value="SDB28236.1"/>
    <property type="molecule type" value="Genomic_DNA"/>
</dbReference>
<accession>A0A1G6C5T8</accession>
<dbReference type="CDD" id="cd02247">
    <property type="entry name" value="cupin_pirin_C"/>
    <property type="match status" value="1"/>
</dbReference>
<dbReference type="InterPro" id="IPR008778">
    <property type="entry name" value="Pirin_C_dom"/>
</dbReference>
<dbReference type="OrthoDB" id="9780903at2"/>
<proteinExistence type="inferred from homology"/>
<sequence>MRPLPTPDPEFGDARAADLIETVVVPTMKDLGGFTVGRVLPAAGRRMVGPFVLMDQAGPAEVLMSENFDVRPHPHIGLATVTYIHEGSIVHRDSVGSEQTIRPGEVNWMTAGRGIAHSERAPAELRDQRHMLFGFQTWIALPKDKEEAAPTFAHHERDALPVIGGDGATVRLVVGSLYGERSPVETFSEMFYADVTLDAGARLPLDAGHEERAVYVVEGAIEIGGDRFDATRLVVLRPGDSLTVKALEPSRLMLLGGEAMDGPRHIWWNFVSSSKERIEEAKNDWKLGRFDKVFGDEKDFIPLPD</sequence>
<name>A0A1G6C5T8_9HYPH</name>
<comment type="cofactor">
    <cofactor evidence="2">
        <name>Fe cation</name>
        <dbReference type="ChEBI" id="CHEBI:24875"/>
    </cofactor>
    <text evidence="2">Binds 1 Fe cation per subunit.</text>
</comment>
<feature type="domain" description="Pirin C-terminal" evidence="5">
    <location>
        <begin position="192"/>
        <end position="291"/>
    </location>
</feature>
<feature type="binding site" evidence="2">
    <location>
        <position position="117"/>
    </location>
    <ligand>
        <name>Fe cation</name>
        <dbReference type="ChEBI" id="CHEBI:24875"/>
    </ligand>
</feature>
<dbReference type="GO" id="GO:0046872">
    <property type="term" value="F:metal ion binding"/>
    <property type="evidence" value="ECO:0007669"/>
    <property type="project" value="UniProtKB-KW"/>
</dbReference>
<dbReference type="InterPro" id="IPR003829">
    <property type="entry name" value="Pirin_N_dom"/>
</dbReference>
<feature type="domain" description="Pirin N-terminal" evidence="4">
    <location>
        <begin position="36"/>
        <end position="139"/>
    </location>
</feature>
<dbReference type="Proteomes" id="UP000199071">
    <property type="component" value="Unassembled WGS sequence"/>
</dbReference>
<feature type="binding site" evidence="2">
    <location>
        <position position="119"/>
    </location>
    <ligand>
        <name>Fe cation</name>
        <dbReference type="ChEBI" id="CHEBI:24875"/>
    </ligand>
</feature>
<dbReference type="InterPro" id="IPR011051">
    <property type="entry name" value="RmlC_Cupin_sf"/>
</dbReference>
<dbReference type="RefSeq" id="WP_090876389.1">
    <property type="nucleotide sequence ID" value="NZ_FMXQ01000004.1"/>
</dbReference>
<feature type="binding site" evidence="2">
    <location>
        <position position="73"/>
    </location>
    <ligand>
        <name>Fe cation</name>
        <dbReference type="ChEBI" id="CHEBI:24875"/>
    </ligand>
</feature>
<evidence type="ECO:0008006" key="8">
    <source>
        <dbReference type="Google" id="ProtNLM"/>
    </source>
</evidence>
<evidence type="ECO:0000256" key="2">
    <source>
        <dbReference type="PIRSR" id="PIRSR006232-1"/>
    </source>
</evidence>
<dbReference type="CDD" id="cd02909">
    <property type="entry name" value="cupin_pirin_N"/>
    <property type="match status" value="1"/>
</dbReference>
<dbReference type="Gene3D" id="2.60.120.10">
    <property type="entry name" value="Jelly Rolls"/>
    <property type="match status" value="2"/>
</dbReference>
<evidence type="ECO:0000259" key="4">
    <source>
        <dbReference type="Pfam" id="PF02678"/>
    </source>
</evidence>
<comment type="similarity">
    <text evidence="1 3">Belongs to the pirin family.</text>
</comment>
<feature type="binding site" evidence="2">
    <location>
        <position position="75"/>
    </location>
    <ligand>
        <name>Fe cation</name>
        <dbReference type="ChEBI" id="CHEBI:24875"/>
    </ligand>
</feature>
<evidence type="ECO:0000313" key="7">
    <source>
        <dbReference type="Proteomes" id="UP000199071"/>
    </source>
</evidence>
<keyword evidence="2" id="KW-0408">Iron</keyword>
<reference evidence="6 7" key="1">
    <citation type="submission" date="2016-10" db="EMBL/GenBank/DDBJ databases">
        <authorList>
            <person name="de Groot N.N."/>
        </authorList>
    </citation>
    <scope>NUCLEOTIDE SEQUENCE [LARGE SCALE GENOMIC DNA]</scope>
    <source>
        <strain evidence="6 7">ATCC 35022</strain>
    </source>
</reference>
<dbReference type="AlphaFoldDB" id="A0A1G6C5T8"/>
<evidence type="ECO:0000259" key="5">
    <source>
        <dbReference type="Pfam" id="PF05726"/>
    </source>
</evidence>
<dbReference type="InterPro" id="IPR014710">
    <property type="entry name" value="RmlC-like_jellyroll"/>
</dbReference>
<dbReference type="STRING" id="665467.SAMN02982931_02096"/>
<dbReference type="PANTHER" id="PTHR13903:SF8">
    <property type="entry name" value="PIRIN"/>
    <property type="match status" value="1"/>
</dbReference>
<keyword evidence="7" id="KW-1185">Reference proteome</keyword>
<evidence type="ECO:0000256" key="3">
    <source>
        <dbReference type="RuleBase" id="RU003457"/>
    </source>
</evidence>
<protein>
    <recommendedName>
        <fullName evidence="8">Pirin</fullName>
    </recommendedName>
</protein>
<dbReference type="Pfam" id="PF05726">
    <property type="entry name" value="Pirin_C"/>
    <property type="match status" value="1"/>
</dbReference>
<evidence type="ECO:0000256" key="1">
    <source>
        <dbReference type="ARBA" id="ARBA00008416"/>
    </source>
</evidence>
<keyword evidence="2" id="KW-0479">Metal-binding</keyword>
<dbReference type="SUPFAM" id="SSF51182">
    <property type="entry name" value="RmlC-like cupins"/>
    <property type="match status" value="1"/>
</dbReference>
<dbReference type="Pfam" id="PF02678">
    <property type="entry name" value="Pirin"/>
    <property type="match status" value="1"/>
</dbReference>
<dbReference type="PIRSF" id="PIRSF006232">
    <property type="entry name" value="Pirin"/>
    <property type="match status" value="1"/>
</dbReference>
<evidence type="ECO:0000313" key="6">
    <source>
        <dbReference type="EMBL" id="SDB28236.1"/>
    </source>
</evidence>